<accession>A0ABS0EXQ0</accession>
<protein>
    <submittedName>
        <fullName evidence="2">Uncharacterized protein</fullName>
    </submittedName>
</protein>
<feature type="transmembrane region" description="Helical" evidence="1">
    <location>
        <begin position="7"/>
        <end position="25"/>
    </location>
</feature>
<keyword evidence="3" id="KW-1185">Reference proteome</keyword>
<evidence type="ECO:0000313" key="2">
    <source>
        <dbReference type="EMBL" id="MBF8179596.1"/>
    </source>
</evidence>
<evidence type="ECO:0000256" key="1">
    <source>
        <dbReference type="SAM" id="Phobius"/>
    </source>
</evidence>
<keyword evidence="1" id="KW-1133">Transmembrane helix</keyword>
<dbReference type="EMBL" id="JADOEL010000021">
    <property type="protein sequence ID" value="MBF8179596.1"/>
    <property type="molecule type" value="Genomic_DNA"/>
</dbReference>
<sequence>MNVNQIYLINLMRLVAGNVYASYVVHALRWSPAVQALLFGVVLNGGGSFAAVLITRALRPRIARIRKSFNADTGAVSSQG</sequence>
<organism evidence="2 3">
    <name type="scientific">Herminiimonas contaminans</name>
    <dbReference type="NCBI Taxonomy" id="1111140"/>
    <lineage>
        <taxon>Bacteria</taxon>
        <taxon>Pseudomonadati</taxon>
        <taxon>Pseudomonadota</taxon>
        <taxon>Betaproteobacteria</taxon>
        <taxon>Burkholderiales</taxon>
        <taxon>Oxalobacteraceae</taxon>
        <taxon>Herminiimonas</taxon>
    </lineage>
</organism>
<reference evidence="2 3" key="1">
    <citation type="submission" date="2020-11" db="EMBL/GenBank/DDBJ databases">
        <title>WGS of Herminiimonas contaminans strain Marseille-Q4544 isolated from planarians Schmidtea mediterranea.</title>
        <authorList>
            <person name="Kangale L."/>
        </authorList>
    </citation>
    <scope>NUCLEOTIDE SEQUENCE [LARGE SCALE GENOMIC DNA]</scope>
    <source>
        <strain evidence="2 3">Marseille-Q4544</strain>
    </source>
</reference>
<name>A0ABS0EXQ0_9BURK</name>
<keyword evidence="1" id="KW-0812">Transmembrane</keyword>
<evidence type="ECO:0000313" key="3">
    <source>
        <dbReference type="Proteomes" id="UP000657372"/>
    </source>
</evidence>
<dbReference type="RefSeq" id="WP_195876592.1">
    <property type="nucleotide sequence ID" value="NZ_JADOEL010000021.1"/>
</dbReference>
<feature type="transmembrane region" description="Helical" evidence="1">
    <location>
        <begin position="37"/>
        <end position="58"/>
    </location>
</feature>
<proteinExistence type="predicted"/>
<keyword evidence="1" id="KW-0472">Membrane</keyword>
<comment type="caution">
    <text evidence="2">The sequence shown here is derived from an EMBL/GenBank/DDBJ whole genome shotgun (WGS) entry which is preliminary data.</text>
</comment>
<dbReference type="Proteomes" id="UP000657372">
    <property type="component" value="Unassembled WGS sequence"/>
</dbReference>
<gene>
    <name evidence="2" type="ORF">IXC47_18070</name>
</gene>